<dbReference type="PANTHER" id="PTHR11220:SF25">
    <property type="entry name" value="F3F9.4"/>
    <property type="match status" value="1"/>
</dbReference>
<gene>
    <name evidence="3" type="ORF">ANE_LOCUS2054</name>
</gene>
<dbReference type="Pfam" id="PF04832">
    <property type="entry name" value="SOUL"/>
    <property type="match status" value="1"/>
</dbReference>
<dbReference type="Gene3D" id="3.20.80.10">
    <property type="entry name" value="Regulatory factor, effector binding domain"/>
    <property type="match status" value="1"/>
</dbReference>
<dbReference type="InterPro" id="IPR006917">
    <property type="entry name" value="SOUL_heme-bd"/>
</dbReference>
<dbReference type="EMBL" id="CABITT030000001">
    <property type="protein sequence ID" value="VVA91609.1"/>
    <property type="molecule type" value="Genomic_DNA"/>
</dbReference>
<organism evidence="3 4">
    <name type="scientific">Arabis nemorensis</name>
    <dbReference type="NCBI Taxonomy" id="586526"/>
    <lineage>
        <taxon>Eukaryota</taxon>
        <taxon>Viridiplantae</taxon>
        <taxon>Streptophyta</taxon>
        <taxon>Embryophyta</taxon>
        <taxon>Tracheophyta</taxon>
        <taxon>Spermatophyta</taxon>
        <taxon>Magnoliopsida</taxon>
        <taxon>eudicotyledons</taxon>
        <taxon>Gunneridae</taxon>
        <taxon>Pentapetalae</taxon>
        <taxon>rosids</taxon>
        <taxon>malvids</taxon>
        <taxon>Brassicales</taxon>
        <taxon>Brassicaceae</taxon>
        <taxon>Arabideae</taxon>
        <taxon>Arabis</taxon>
    </lineage>
</organism>
<name>A0A565ARD9_9BRAS</name>
<keyword evidence="4" id="KW-1185">Reference proteome</keyword>
<proteinExistence type="inferred from homology"/>
<sequence>MAAAGLSFFKLSFLLSLLSGGSNILNNPLSETTPGLVGKFPPSCNRIECPNYELVHTGNGYEIRRYDNTVWISTEPIQDISLVDATRTAFFQLFAYIQGKNEYHQKIEMTAPVISQVSPSDGPFCESSFTVSFYVPKKNQPDPAPAKNLHIQKWKPRYVAVRQFGGFVSDSTVGQEAAALQESLKGTAWANAIEKSKEDGGVGSDSAYTVAQYNSPFEFSGRVNEIWLPFEMED</sequence>
<dbReference type="InterPro" id="IPR011256">
    <property type="entry name" value="Reg_factor_effector_dom_sf"/>
</dbReference>
<evidence type="ECO:0000256" key="2">
    <source>
        <dbReference type="SAM" id="SignalP"/>
    </source>
</evidence>
<comment type="similarity">
    <text evidence="1">Belongs to the HEBP family.</text>
</comment>
<dbReference type="AlphaFoldDB" id="A0A565ARD9"/>
<feature type="signal peptide" evidence="2">
    <location>
        <begin position="1"/>
        <end position="24"/>
    </location>
</feature>
<dbReference type="Proteomes" id="UP000489600">
    <property type="component" value="Unassembled WGS sequence"/>
</dbReference>
<keyword evidence="2" id="KW-0732">Signal</keyword>
<dbReference type="SUPFAM" id="SSF55136">
    <property type="entry name" value="Probable bacterial effector-binding domain"/>
    <property type="match status" value="1"/>
</dbReference>
<evidence type="ECO:0000313" key="4">
    <source>
        <dbReference type="Proteomes" id="UP000489600"/>
    </source>
</evidence>
<reference evidence="3" key="1">
    <citation type="submission" date="2019-07" db="EMBL/GenBank/DDBJ databases">
        <authorList>
            <person name="Dittberner H."/>
        </authorList>
    </citation>
    <scope>NUCLEOTIDE SEQUENCE [LARGE SCALE GENOMIC DNA]</scope>
</reference>
<accession>A0A565ARD9</accession>
<dbReference type="PANTHER" id="PTHR11220">
    <property type="entry name" value="HEME-BINDING PROTEIN-RELATED"/>
    <property type="match status" value="1"/>
</dbReference>
<evidence type="ECO:0000256" key="1">
    <source>
        <dbReference type="ARBA" id="ARBA00009817"/>
    </source>
</evidence>
<comment type="caution">
    <text evidence="3">The sequence shown here is derived from an EMBL/GenBank/DDBJ whole genome shotgun (WGS) entry which is preliminary data.</text>
</comment>
<evidence type="ECO:0000313" key="3">
    <source>
        <dbReference type="EMBL" id="VVA91609.1"/>
    </source>
</evidence>
<feature type="chain" id="PRO_5022195610" description="SOUL heme-binding protein" evidence="2">
    <location>
        <begin position="25"/>
        <end position="234"/>
    </location>
</feature>
<protein>
    <recommendedName>
        <fullName evidence="5">SOUL heme-binding protein</fullName>
    </recommendedName>
</protein>
<evidence type="ECO:0008006" key="5">
    <source>
        <dbReference type="Google" id="ProtNLM"/>
    </source>
</evidence>
<dbReference type="FunFam" id="3.20.80.10:FF:000002">
    <property type="entry name" value="Heme-binding protein 2"/>
    <property type="match status" value="1"/>
</dbReference>
<dbReference type="OrthoDB" id="6424451at2759"/>